<keyword evidence="3" id="KW-0813">Transport</keyword>
<dbReference type="Proteomes" id="UP000326268">
    <property type="component" value="Unassembled WGS sequence"/>
</dbReference>
<keyword evidence="12" id="KW-1185">Reference proteome</keyword>
<evidence type="ECO:0000256" key="8">
    <source>
        <dbReference type="ARBA" id="ARBA00023136"/>
    </source>
</evidence>
<feature type="transmembrane region" description="Helical" evidence="10">
    <location>
        <begin position="48"/>
        <end position="68"/>
    </location>
</feature>
<evidence type="ECO:0000256" key="2">
    <source>
        <dbReference type="ARBA" id="ARBA00008807"/>
    </source>
</evidence>
<dbReference type="GO" id="GO:0035673">
    <property type="term" value="F:oligopeptide transmembrane transporter activity"/>
    <property type="evidence" value="ECO:0007669"/>
    <property type="project" value="InterPro"/>
</dbReference>
<organism evidence="11 12">
    <name type="scientific">Aspergillus caelatus</name>
    <dbReference type="NCBI Taxonomy" id="61420"/>
    <lineage>
        <taxon>Eukaryota</taxon>
        <taxon>Fungi</taxon>
        <taxon>Dikarya</taxon>
        <taxon>Ascomycota</taxon>
        <taxon>Pezizomycotina</taxon>
        <taxon>Eurotiomycetes</taxon>
        <taxon>Eurotiomycetidae</taxon>
        <taxon>Eurotiales</taxon>
        <taxon>Aspergillaceae</taxon>
        <taxon>Aspergillus</taxon>
        <taxon>Aspergillus subgen. Circumdati</taxon>
    </lineage>
</organism>
<feature type="transmembrane region" description="Helical" evidence="10">
    <location>
        <begin position="177"/>
        <end position="203"/>
    </location>
</feature>
<evidence type="ECO:0000256" key="6">
    <source>
        <dbReference type="ARBA" id="ARBA00022927"/>
    </source>
</evidence>
<proteinExistence type="inferred from homology"/>
<feature type="region of interest" description="Disordered" evidence="9">
    <location>
        <begin position="1"/>
        <end position="21"/>
    </location>
</feature>
<dbReference type="RefSeq" id="XP_031923035.1">
    <property type="nucleotide sequence ID" value="XM_032073338.1"/>
</dbReference>
<evidence type="ECO:0000313" key="11">
    <source>
        <dbReference type="EMBL" id="KAE8359954.1"/>
    </source>
</evidence>
<evidence type="ECO:0000256" key="7">
    <source>
        <dbReference type="ARBA" id="ARBA00022989"/>
    </source>
</evidence>
<dbReference type="Pfam" id="PF03169">
    <property type="entry name" value="OPT"/>
    <property type="match status" value="2"/>
</dbReference>
<evidence type="ECO:0000256" key="4">
    <source>
        <dbReference type="ARBA" id="ARBA00022692"/>
    </source>
</evidence>
<comment type="similarity">
    <text evidence="2">Belongs to the oligopeptide OPT transporter family.</text>
</comment>
<dbReference type="GeneID" id="43657784"/>
<evidence type="ECO:0000256" key="5">
    <source>
        <dbReference type="ARBA" id="ARBA00022856"/>
    </source>
</evidence>
<feature type="transmembrane region" description="Helical" evidence="10">
    <location>
        <begin position="215"/>
        <end position="239"/>
    </location>
</feature>
<evidence type="ECO:0000256" key="10">
    <source>
        <dbReference type="SAM" id="Phobius"/>
    </source>
</evidence>
<name>A0A5N6ZQW6_9EURO</name>
<keyword evidence="6" id="KW-0653">Protein transport</keyword>
<keyword evidence="4 10" id="KW-0812">Transmembrane</keyword>
<dbReference type="AlphaFoldDB" id="A0A5N6ZQW6"/>
<comment type="subcellular location">
    <subcellularLocation>
        <location evidence="1">Membrane</location>
        <topology evidence="1">Multi-pass membrane protein</topology>
    </subcellularLocation>
</comment>
<evidence type="ECO:0000256" key="9">
    <source>
        <dbReference type="SAM" id="MobiDB-lite"/>
    </source>
</evidence>
<dbReference type="InterPro" id="IPR004813">
    <property type="entry name" value="OPT"/>
</dbReference>
<gene>
    <name evidence="11" type="ORF">BDV27DRAFT_162137</name>
</gene>
<keyword evidence="8 10" id="KW-0472">Membrane</keyword>
<evidence type="ECO:0000256" key="1">
    <source>
        <dbReference type="ARBA" id="ARBA00004141"/>
    </source>
</evidence>
<keyword evidence="7 10" id="KW-1133">Transmembrane helix</keyword>
<protein>
    <submittedName>
        <fullName evidence="11">OPT oligopeptide transporter protein-domain-containing protein</fullName>
    </submittedName>
</protein>
<evidence type="ECO:0000256" key="3">
    <source>
        <dbReference type="ARBA" id="ARBA00022448"/>
    </source>
</evidence>
<feature type="transmembrane region" description="Helical" evidence="10">
    <location>
        <begin position="140"/>
        <end position="157"/>
    </location>
</feature>
<sequence>MKSEASADVSQPQTEGSDRDSSLEELLRAAYINNKDQYASQEALTLRMWVIGVAFSIIGCGLNTLFTLRSPSISIAQSTAQLLAYPAGRLWDTLVPQRTFHIGRWALCLKPHPFNKKEHILIVIMANISFYTDDSGYRSLFYLLIVVACLPVIVYVLKRQYPTSFGKDVSVPLLLGGLSYIPPATGMNYGSWATVGLLFGVLIRRWHKAWWRSYNFVLSSALDSSVAFAGMIIFFTVYYTGAADRLQWWGTEVHKVSSGFQPPFSTGPSSEH</sequence>
<dbReference type="GO" id="GO:0015031">
    <property type="term" value="P:protein transport"/>
    <property type="evidence" value="ECO:0007669"/>
    <property type="project" value="UniProtKB-KW"/>
</dbReference>
<evidence type="ECO:0000313" key="12">
    <source>
        <dbReference type="Proteomes" id="UP000326268"/>
    </source>
</evidence>
<dbReference type="InterPro" id="IPR004648">
    <property type="entry name" value="Oligpept_transpt"/>
</dbReference>
<accession>A0A5N6ZQW6</accession>
<keyword evidence="5" id="KW-0571">Peptide transport</keyword>
<dbReference type="PANTHER" id="PTHR22601">
    <property type="entry name" value="ISP4 LIKE PROTEIN"/>
    <property type="match status" value="1"/>
</dbReference>
<dbReference type="GO" id="GO:0016020">
    <property type="term" value="C:membrane"/>
    <property type="evidence" value="ECO:0007669"/>
    <property type="project" value="UniProtKB-SubCell"/>
</dbReference>
<dbReference type="OrthoDB" id="9986677at2759"/>
<dbReference type="EMBL" id="ML737798">
    <property type="protein sequence ID" value="KAE8359954.1"/>
    <property type="molecule type" value="Genomic_DNA"/>
</dbReference>
<reference evidence="11 12" key="1">
    <citation type="submission" date="2019-04" db="EMBL/GenBank/DDBJ databases">
        <title>Friends and foes A comparative genomics studyof 23 Aspergillus species from section Flavi.</title>
        <authorList>
            <consortium name="DOE Joint Genome Institute"/>
            <person name="Kjaerbolling I."/>
            <person name="Vesth T."/>
            <person name="Frisvad J.C."/>
            <person name="Nybo J.L."/>
            <person name="Theobald S."/>
            <person name="Kildgaard S."/>
            <person name="Isbrandt T."/>
            <person name="Kuo A."/>
            <person name="Sato A."/>
            <person name="Lyhne E.K."/>
            <person name="Kogle M.E."/>
            <person name="Wiebenga A."/>
            <person name="Kun R.S."/>
            <person name="Lubbers R.J."/>
            <person name="Makela M.R."/>
            <person name="Barry K."/>
            <person name="Chovatia M."/>
            <person name="Clum A."/>
            <person name="Daum C."/>
            <person name="Haridas S."/>
            <person name="He G."/>
            <person name="LaButti K."/>
            <person name="Lipzen A."/>
            <person name="Mondo S."/>
            <person name="Riley R."/>
            <person name="Salamov A."/>
            <person name="Simmons B.A."/>
            <person name="Magnuson J.K."/>
            <person name="Henrissat B."/>
            <person name="Mortensen U.H."/>
            <person name="Larsen T.O."/>
            <person name="Devries R.P."/>
            <person name="Grigoriev I.V."/>
            <person name="Machida M."/>
            <person name="Baker S.E."/>
            <person name="Andersen M.R."/>
        </authorList>
    </citation>
    <scope>NUCLEOTIDE SEQUENCE [LARGE SCALE GENOMIC DNA]</scope>
    <source>
        <strain evidence="11 12">CBS 763.97</strain>
    </source>
</reference>